<feature type="domain" description="EAL" evidence="4">
    <location>
        <begin position="1019"/>
        <end position="1273"/>
    </location>
</feature>
<keyword evidence="1" id="KW-1133">Transmembrane helix</keyword>
<name>A0A1G6I217_9BURK</name>
<dbReference type="InterPro" id="IPR001610">
    <property type="entry name" value="PAC"/>
</dbReference>
<dbReference type="InterPro" id="IPR035919">
    <property type="entry name" value="EAL_sf"/>
</dbReference>
<evidence type="ECO:0000259" key="5">
    <source>
        <dbReference type="PROSITE" id="PS50887"/>
    </source>
</evidence>
<evidence type="ECO:0000259" key="4">
    <source>
        <dbReference type="PROSITE" id="PS50883"/>
    </source>
</evidence>
<dbReference type="NCBIfam" id="TIGR00229">
    <property type="entry name" value="sensory_box"/>
    <property type="match status" value="3"/>
</dbReference>
<dbReference type="InterPro" id="IPR052155">
    <property type="entry name" value="Biofilm_reg_signaling"/>
</dbReference>
<keyword evidence="1" id="KW-0472">Membrane</keyword>
<dbReference type="PROSITE" id="PS50113">
    <property type="entry name" value="PAC"/>
    <property type="match status" value="2"/>
</dbReference>
<dbReference type="PROSITE" id="PS50883">
    <property type="entry name" value="EAL"/>
    <property type="match status" value="1"/>
</dbReference>
<sequence>MGHEIFLLGGVHLLLIAVLALLPGAELLQPSRRTRVRAGLAGGVAAVLIMVFTRAFDPANAALPHPTIAAVCTLMFGPVAGAICAALTALGFWLLAAGPLPTGLGVIGTVFAVSLFWRTVRVRTGLNLWVVIVALAASLPPCMLFWREGPAAFLPAGDLQGLLAWLQQMPWRYFTGFLILGGGTQLLCSRAHSLETLRRQEQELLMALDATGGGRWEWDVPQRRFSYRGSFYQAFGLEGRESARNGTPARHASDWQLWNERRHPDDAARLASYLQRAMEGHEDSFKAEFRMLDIHGNWRWLIARGQVAERDANGRPLRLVGMDLDVTSLHELQEALRLSEIKYTTIYQMLPDPAGVTRLADGCYLDVNQAFTELLGYTRDEVVGRTSLSLDIWAHPEQRDEMVALYRRDGFVENLPMVAQRGHQHIPGLMSVRPVTISGEECIVFVFHDMTAEERSRNQLLGANRLLQQAGRLARLGAWEHIVGQGLAYWSDVSFDIHGLPPDAPLPQDYAERFVLPEFREPLRECFIRCLTDRAEWSLEMQIVRADDGRRAWVRASAEPVIEAGEVVRVRGVIQDIDESKRATERLSQSEDRFDRVFRLMPYPMGLSRREDGAYIDVNPAWEAMLGIPRSEAIGRTSVELGIVTQEEREAMLESVQNRTAVNGVELTMHSRHDGSRTVLQSMHATEIDGVPAWLFSGHDITERKRMEDQVREREALLSLTISAASIGLWDWNLQTGLLTGDSRWRDLQGLPAELTDASPVHWTTGMAPADIEAVTAELGRHTTHPATPFDATWQIALPQGPGRWVRNLGKIVNHNEAGRPQRMLGVGIDVSSQRVQEELLQKLAHFDALTGLPNRVLLATRLQQVMARARERGQLLGVAYLDLDGFKPVNDRLGHDAGDRLLVIVAGRLTRALRPVDCVARLGGDEFVILLPDLATRADGERLLRRVMESVAAPYTLGAERAAVTVTASVGYTLYPDDDADADALLRHADQAMYAAKQSGRNRFHAFDAAQERALQSHREQGEKVRDAIAAGEFALFLQPKVDMRQGTVVGAEALARWHHPQRGTLAPGAFLHLMDGTELEIQFGEWVVDAALDCIAALLHAGLRLPVSVNISAQHLQQDGFADWLAQRLARRPDVPPALLDMEITESAALYDIGHVALQLQQLRDLGVTVSLDDFGTGYSSLSYLRRLPMDTLKLDQSFVHGMMTDSGDLAIVQGVIGLASSFGYSIVAEGVETVEQGQMLLQMGCALAQGYCIARPMPSGELPQWLAQWQAPEGWQARRGL</sequence>
<dbReference type="SMART" id="SM00052">
    <property type="entry name" value="EAL"/>
    <property type="match status" value="1"/>
</dbReference>
<dbReference type="InterPro" id="IPR000160">
    <property type="entry name" value="GGDEF_dom"/>
</dbReference>
<dbReference type="OrthoDB" id="9813903at2"/>
<feature type="transmembrane region" description="Helical" evidence="1">
    <location>
        <begin position="100"/>
        <end position="117"/>
    </location>
</feature>
<dbReference type="EMBL" id="FMZC01000001">
    <property type="protein sequence ID" value="SDC00458.1"/>
    <property type="molecule type" value="Genomic_DNA"/>
</dbReference>
<dbReference type="GO" id="GO:0003824">
    <property type="term" value="F:catalytic activity"/>
    <property type="evidence" value="ECO:0007669"/>
    <property type="project" value="UniProtKB-ARBA"/>
</dbReference>
<dbReference type="Pfam" id="PF08448">
    <property type="entry name" value="PAS_4"/>
    <property type="match status" value="1"/>
</dbReference>
<keyword evidence="1" id="KW-0812">Transmembrane</keyword>
<accession>A0A1G6I217</accession>
<dbReference type="CDD" id="cd01949">
    <property type="entry name" value="GGDEF"/>
    <property type="match status" value="1"/>
</dbReference>
<dbReference type="PANTHER" id="PTHR44757:SF2">
    <property type="entry name" value="BIOFILM ARCHITECTURE MAINTENANCE PROTEIN MBAA"/>
    <property type="match status" value="1"/>
</dbReference>
<dbReference type="PROSITE" id="PS50112">
    <property type="entry name" value="PAS"/>
    <property type="match status" value="2"/>
</dbReference>
<proteinExistence type="predicted"/>
<evidence type="ECO:0000256" key="1">
    <source>
        <dbReference type="SAM" id="Phobius"/>
    </source>
</evidence>
<dbReference type="InterPro" id="IPR013656">
    <property type="entry name" value="PAS_4"/>
</dbReference>
<dbReference type="PANTHER" id="PTHR44757">
    <property type="entry name" value="DIGUANYLATE CYCLASE DGCP"/>
    <property type="match status" value="1"/>
</dbReference>
<dbReference type="InterPro" id="IPR013655">
    <property type="entry name" value="PAS_fold_3"/>
</dbReference>
<dbReference type="SUPFAM" id="SSF55073">
    <property type="entry name" value="Nucleotide cyclase"/>
    <property type="match status" value="1"/>
</dbReference>
<gene>
    <name evidence="6" type="ORF">SAMN05192589_10148</name>
</gene>
<dbReference type="Proteomes" id="UP000198781">
    <property type="component" value="Unassembled WGS sequence"/>
</dbReference>
<feature type="domain" description="PAS" evidence="2">
    <location>
        <begin position="611"/>
        <end position="658"/>
    </location>
</feature>
<dbReference type="InterPro" id="IPR035965">
    <property type="entry name" value="PAS-like_dom_sf"/>
</dbReference>
<feature type="transmembrane region" description="Helical" evidence="1">
    <location>
        <begin position="36"/>
        <end position="56"/>
    </location>
</feature>
<feature type="domain" description="PAC" evidence="3">
    <location>
        <begin position="537"/>
        <end position="589"/>
    </location>
</feature>
<dbReference type="Pfam" id="PF13426">
    <property type="entry name" value="PAS_9"/>
    <property type="match status" value="1"/>
</dbReference>
<dbReference type="CDD" id="cd01948">
    <property type="entry name" value="EAL"/>
    <property type="match status" value="1"/>
</dbReference>
<dbReference type="RefSeq" id="WP_092739162.1">
    <property type="nucleotide sequence ID" value="NZ_FMZC01000001.1"/>
</dbReference>
<feature type="domain" description="PAS" evidence="2">
    <location>
        <begin position="360"/>
        <end position="408"/>
    </location>
</feature>
<evidence type="ECO:0000259" key="3">
    <source>
        <dbReference type="PROSITE" id="PS50113"/>
    </source>
</evidence>
<dbReference type="Gene3D" id="3.30.70.270">
    <property type="match status" value="1"/>
</dbReference>
<dbReference type="Gene3D" id="2.10.70.100">
    <property type="match status" value="1"/>
</dbReference>
<dbReference type="Pfam" id="PF00563">
    <property type="entry name" value="EAL"/>
    <property type="match status" value="1"/>
</dbReference>
<feature type="transmembrane region" description="Helical" evidence="1">
    <location>
        <begin position="126"/>
        <end position="146"/>
    </location>
</feature>
<dbReference type="CDD" id="cd00130">
    <property type="entry name" value="PAS"/>
    <property type="match status" value="2"/>
</dbReference>
<dbReference type="Pfam" id="PF08447">
    <property type="entry name" value="PAS_3"/>
    <property type="match status" value="3"/>
</dbReference>
<dbReference type="PROSITE" id="PS50887">
    <property type="entry name" value="GGDEF"/>
    <property type="match status" value="1"/>
</dbReference>
<dbReference type="FunFam" id="3.30.70.270:FF:000001">
    <property type="entry name" value="Diguanylate cyclase domain protein"/>
    <property type="match status" value="1"/>
</dbReference>
<dbReference type="InterPro" id="IPR043128">
    <property type="entry name" value="Rev_trsase/Diguanyl_cyclase"/>
</dbReference>
<organism evidence="6 7">
    <name type="scientific">Paracidovorax valerianellae</name>
    <dbReference type="NCBI Taxonomy" id="187868"/>
    <lineage>
        <taxon>Bacteria</taxon>
        <taxon>Pseudomonadati</taxon>
        <taxon>Pseudomonadota</taxon>
        <taxon>Betaproteobacteria</taxon>
        <taxon>Burkholderiales</taxon>
        <taxon>Comamonadaceae</taxon>
        <taxon>Paracidovorax</taxon>
    </lineage>
</organism>
<feature type="transmembrane region" description="Helical" evidence="1">
    <location>
        <begin position="68"/>
        <end position="94"/>
    </location>
</feature>
<protein>
    <submittedName>
        <fullName evidence="6">PAS domain S-box-containing protein/diguanylate cyclase (GGDEF) domain-containing protein</fullName>
    </submittedName>
</protein>
<evidence type="ECO:0000259" key="2">
    <source>
        <dbReference type="PROSITE" id="PS50112"/>
    </source>
</evidence>
<dbReference type="InterPro" id="IPR000014">
    <property type="entry name" value="PAS"/>
</dbReference>
<dbReference type="SUPFAM" id="SSF141868">
    <property type="entry name" value="EAL domain-like"/>
    <property type="match status" value="1"/>
</dbReference>
<dbReference type="SMART" id="SM00086">
    <property type="entry name" value="PAC"/>
    <property type="match status" value="5"/>
</dbReference>
<dbReference type="Pfam" id="PF00990">
    <property type="entry name" value="GGDEF"/>
    <property type="match status" value="1"/>
</dbReference>
<dbReference type="InterPro" id="IPR001633">
    <property type="entry name" value="EAL_dom"/>
</dbReference>
<dbReference type="SUPFAM" id="SSF55785">
    <property type="entry name" value="PYP-like sensor domain (PAS domain)"/>
    <property type="match status" value="5"/>
</dbReference>
<feature type="domain" description="PAC" evidence="3">
    <location>
        <begin position="285"/>
        <end position="338"/>
    </location>
</feature>
<dbReference type="STRING" id="187868.SAMN05192589_10148"/>
<dbReference type="InterPro" id="IPR000700">
    <property type="entry name" value="PAS-assoc_C"/>
</dbReference>
<dbReference type="Gene3D" id="3.30.450.20">
    <property type="entry name" value="PAS domain"/>
    <property type="match status" value="5"/>
</dbReference>
<evidence type="ECO:0000313" key="7">
    <source>
        <dbReference type="Proteomes" id="UP000198781"/>
    </source>
</evidence>
<dbReference type="Gene3D" id="3.20.20.450">
    <property type="entry name" value="EAL domain"/>
    <property type="match status" value="1"/>
</dbReference>
<dbReference type="NCBIfam" id="TIGR00254">
    <property type="entry name" value="GGDEF"/>
    <property type="match status" value="1"/>
</dbReference>
<evidence type="ECO:0000313" key="6">
    <source>
        <dbReference type="EMBL" id="SDC00458.1"/>
    </source>
</evidence>
<feature type="domain" description="GGDEF" evidence="5">
    <location>
        <begin position="875"/>
        <end position="1010"/>
    </location>
</feature>
<dbReference type="SMART" id="SM00267">
    <property type="entry name" value="GGDEF"/>
    <property type="match status" value="1"/>
</dbReference>
<reference evidence="6 7" key="1">
    <citation type="submission" date="2016-10" db="EMBL/GenBank/DDBJ databases">
        <authorList>
            <person name="de Groot N.N."/>
        </authorList>
    </citation>
    <scope>NUCLEOTIDE SEQUENCE [LARGE SCALE GENOMIC DNA]</scope>
    <source>
        <strain evidence="6 7">DSM 16619</strain>
    </source>
</reference>
<keyword evidence="7" id="KW-1185">Reference proteome</keyword>
<dbReference type="SMART" id="SM00091">
    <property type="entry name" value="PAS"/>
    <property type="match status" value="4"/>
</dbReference>
<dbReference type="InterPro" id="IPR029787">
    <property type="entry name" value="Nucleotide_cyclase"/>
</dbReference>